<evidence type="ECO:0000313" key="8">
    <source>
        <dbReference type="EMBL" id="PXX48806.1"/>
    </source>
</evidence>
<feature type="transmembrane region" description="Helical" evidence="6">
    <location>
        <begin position="347"/>
        <end position="367"/>
    </location>
</feature>
<evidence type="ECO:0000256" key="4">
    <source>
        <dbReference type="ARBA" id="ARBA00022989"/>
    </source>
</evidence>
<feature type="transmembrane region" description="Helical" evidence="6">
    <location>
        <begin position="313"/>
        <end position="335"/>
    </location>
</feature>
<feature type="transmembrane region" description="Helical" evidence="6">
    <location>
        <begin position="21"/>
        <end position="46"/>
    </location>
</feature>
<reference evidence="8 9" key="1">
    <citation type="submission" date="2018-05" db="EMBL/GenBank/DDBJ databases">
        <title>Genomic Encyclopedia of Type Strains, Phase IV (KMG-IV): sequencing the most valuable type-strain genomes for metagenomic binning, comparative biology and taxonomic classification.</title>
        <authorList>
            <person name="Goeker M."/>
        </authorList>
    </citation>
    <scope>NUCLEOTIDE SEQUENCE [LARGE SCALE GENOMIC DNA]</scope>
    <source>
        <strain evidence="8 9">DSM 25134</strain>
    </source>
</reference>
<feature type="transmembrane region" description="Helical" evidence="6">
    <location>
        <begin position="242"/>
        <end position="259"/>
    </location>
</feature>
<feature type="transmembrane region" description="Helical" evidence="6">
    <location>
        <begin position="379"/>
        <end position="399"/>
    </location>
</feature>
<feature type="transmembrane region" description="Helical" evidence="6">
    <location>
        <begin position="213"/>
        <end position="230"/>
    </location>
</feature>
<name>A0A318JMK8_9NEIS</name>
<keyword evidence="4 6" id="KW-1133">Transmembrane helix</keyword>
<dbReference type="PANTHER" id="PTHR42718">
    <property type="entry name" value="MAJOR FACILITATOR SUPERFAMILY MULTIDRUG TRANSPORTER MFSC"/>
    <property type="match status" value="1"/>
</dbReference>
<dbReference type="GO" id="GO:0022857">
    <property type="term" value="F:transmembrane transporter activity"/>
    <property type="evidence" value="ECO:0007669"/>
    <property type="project" value="InterPro"/>
</dbReference>
<feature type="transmembrane region" description="Helical" evidence="6">
    <location>
        <begin position="476"/>
        <end position="500"/>
    </location>
</feature>
<evidence type="ECO:0000256" key="6">
    <source>
        <dbReference type="SAM" id="Phobius"/>
    </source>
</evidence>
<accession>A0A318JMK8</accession>
<feature type="domain" description="Major facilitator superfamily (MFS) profile" evidence="7">
    <location>
        <begin position="19"/>
        <end position="505"/>
    </location>
</feature>
<dbReference type="SUPFAM" id="SSF103473">
    <property type="entry name" value="MFS general substrate transporter"/>
    <property type="match status" value="1"/>
</dbReference>
<keyword evidence="5 6" id="KW-0472">Membrane</keyword>
<feature type="transmembrane region" description="Helical" evidence="6">
    <location>
        <begin position="280"/>
        <end position="301"/>
    </location>
</feature>
<gene>
    <name evidence="8" type="ORF">DFR38_106183</name>
</gene>
<feature type="transmembrane region" description="Helical" evidence="6">
    <location>
        <begin position="115"/>
        <end position="134"/>
    </location>
</feature>
<keyword evidence="9" id="KW-1185">Reference proteome</keyword>
<dbReference type="AlphaFoldDB" id="A0A318JMK8"/>
<dbReference type="RefSeq" id="WP_059285888.1">
    <property type="nucleotide sequence ID" value="NZ_LNQU01000045.1"/>
</dbReference>
<evidence type="ECO:0000256" key="3">
    <source>
        <dbReference type="ARBA" id="ARBA00022692"/>
    </source>
</evidence>
<dbReference type="OrthoDB" id="8581632at2"/>
<dbReference type="GO" id="GO:0016020">
    <property type="term" value="C:membrane"/>
    <property type="evidence" value="ECO:0007669"/>
    <property type="project" value="UniProtKB-SubCell"/>
</dbReference>
<protein>
    <submittedName>
        <fullName evidence="8">MFS transporter</fullName>
    </submittedName>
</protein>
<dbReference type="InterPro" id="IPR020846">
    <property type="entry name" value="MFS_dom"/>
</dbReference>
<dbReference type="PANTHER" id="PTHR42718:SF9">
    <property type="entry name" value="MAJOR FACILITATOR SUPERFAMILY MULTIDRUG TRANSPORTER MFSC"/>
    <property type="match status" value="1"/>
</dbReference>
<sequence length="505" mass="54431">MNAYPVLLQAHPECRPWQVRLFGLTLGLVTGADFVAVSMMGVAGGAIQGGVAAAPQEYLWALTSFAVGAVLVNLLLGRFATLISYRRYTEWALLLFMAGSVGCALAEGITSLTVARLFQGLGGGGLFTASRILLQLVAQPKERKPLMYGFLLGLFSLSGMAPWLSALLVEDWGWQAIFWLQAGLVPVLLLLVQISYPRHAGAPTRAQAGQLDWVAVAALGLGALLVLHTLEDLRFLRFAARPGMWLALAGGVLLLGLAWRRSHTHPDPWLQLHALLRRRYLMGLAFYALYYLGNGIWSYLLSTLLQRGLGFDFVTTGQVISLGGMVTVAMALVYLYASRWLNRRHHVLAIGFALLALCCLWLAAAAMPGAALSSVLPAILLHGLVPVLSVLQIAAMTYAEVQVEDFAHAYQLKNIMRELAGAMGTGLATLQLQAGEAQARLALLGRLDGVTLRQWGEAVDATSLAHLSAQVTQQTVLIACDHALLSLAALAGLALLLSLWQRDLR</sequence>
<evidence type="ECO:0000256" key="1">
    <source>
        <dbReference type="ARBA" id="ARBA00004141"/>
    </source>
</evidence>
<feature type="transmembrane region" description="Helical" evidence="6">
    <location>
        <begin position="58"/>
        <end position="76"/>
    </location>
</feature>
<dbReference type="EMBL" id="QJKC01000006">
    <property type="protein sequence ID" value="PXX48806.1"/>
    <property type="molecule type" value="Genomic_DNA"/>
</dbReference>
<dbReference type="Proteomes" id="UP000248395">
    <property type="component" value="Unassembled WGS sequence"/>
</dbReference>
<dbReference type="PROSITE" id="PS50850">
    <property type="entry name" value="MFS"/>
    <property type="match status" value="1"/>
</dbReference>
<feature type="transmembrane region" description="Helical" evidence="6">
    <location>
        <begin position="172"/>
        <end position="192"/>
    </location>
</feature>
<organism evidence="8 9">
    <name type="scientific">Aquitalea magnusonii</name>
    <dbReference type="NCBI Taxonomy" id="332411"/>
    <lineage>
        <taxon>Bacteria</taxon>
        <taxon>Pseudomonadati</taxon>
        <taxon>Pseudomonadota</taxon>
        <taxon>Betaproteobacteria</taxon>
        <taxon>Neisseriales</taxon>
        <taxon>Chromobacteriaceae</taxon>
        <taxon>Aquitalea</taxon>
    </lineage>
</organism>
<dbReference type="Pfam" id="PF07690">
    <property type="entry name" value="MFS_1"/>
    <property type="match status" value="1"/>
</dbReference>
<proteinExistence type="predicted"/>
<keyword evidence="3 6" id="KW-0812">Transmembrane</keyword>
<comment type="caution">
    <text evidence="8">The sequence shown here is derived from an EMBL/GenBank/DDBJ whole genome shotgun (WGS) entry which is preliminary data.</text>
</comment>
<feature type="transmembrane region" description="Helical" evidence="6">
    <location>
        <begin position="88"/>
        <end position="109"/>
    </location>
</feature>
<comment type="subcellular location">
    <subcellularLocation>
        <location evidence="1">Membrane</location>
        <topology evidence="1">Multi-pass membrane protein</topology>
    </subcellularLocation>
</comment>
<evidence type="ECO:0000259" key="7">
    <source>
        <dbReference type="PROSITE" id="PS50850"/>
    </source>
</evidence>
<dbReference type="Gene3D" id="1.20.1250.20">
    <property type="entry name" value="MFS general substrate transporter like domains"/>
    <property type="match status" value="1"/>
</dbReference>
<evidence type="ECO:0000256" key="5">
    <source>
        <dbReference type="ARBA" id="ARBA00023136"/>
    </source>
</evidence>
<dbReference type="InterPro" id="IPR036259">
    <property type="entry name" value="MFS_trans_sf"/>
</dbReference>
<dbReference type="InterPro" id="IPR011701">
    <property type="entry name" value="MFS"/>
</dbReference>
<keyword evidence="2" id="KW-0813">Transport</keyword>
<feature type="transmembrane region" description="Helical" evidence="6">
    <location>
        <begin position="146"/>
        <end position="166"/>
    </location>
</feature>
<evidence type="ECO:0000313" key="9">
    <source>
        <dbReference type="Proteomes" id="UP000248395"/>
    </source>
</evidence>
<evidence type="ECO:0000256" key="2">
    <source>
        <dbReference type="ARBA" id="ARBA00022448"/>
    </source>
</evidence>
<dbReference type="Gene3D" id="1.20.1720.10">
    <property type="entry name" value="Multidrug resistance protein D"/>
    <property type="match status" value="1"/>
</dbReference>